<dbReference type="InterPro" id="IPR023352">
    <property type="entry name" value="MAPEG-like_dom_sf"/>
</dbReference>
<sequence>MQGHSFLIQDYHTSLVWLGILLATIMLQWFVASFAKARQPGSIPGLPPRDAAHRSFTFRAWRTHQNTLENTGTMVGGAIFAIMAGANPVWLQGLMAIMVVARIAHMLLYYGIATEKNPSPRSYFFMFSWFANIGVIVLGFVALFS</sequence>
<evidence type="ECO:0000313" key="6">
    <source>
        <dbReference type="EMBL" id="TRW48284.1"/>
    </source>
</evidence>
<protein>
    <submittedName>
        <fullName evidence="6">MAPEG family protein</fullName>
    </submittedName>
</protein>
<keyword evidence="2 5" id="KW-0812">Transmembrane</keyword>
<reference evidence="6 7" key="1">
    <citation type="submission" date="2019-07" db="EMBL/GenBank/DDBJ databases">
        <authorList>
            <person name="Yang M."/>
            <person name="Zhao D."/>
            <person name="Xiang H."/>
        </authorList>
    </citation>
    <scope>NUCLEOTIDE SEQUENCE [LARGE SCALE GENOMIC DNA]</scope>
    <source>
        <strain evidence="6 7">IM1326</strain>
    </source>
</reference>
<dbReference type="OrthoDB" id="5880499at2"/>
<dbReference type="Pfam" id="PF01124">
    <property type="entry name" value="MAPEG"/>
    <property type="match status" value="1"/>
</dbReference>
<evidence type="ECO:0000256" key="3">
    <source>
        <dbReference type="ARBA" id="ARBA00022989"/>
    </source>
</evidence>
<accession>A0A552WZV6</accession>
<dbReference type="Gene3D" id="1.20.120.550">
    <property type="entry name" value="Membrane associated eicosanoid/glutathione metabolism-like domain"/>
    <property type="match status" value="1"/>
</dbReference>
<keyword evidence="3 5" id="KW-1133">Transmembrane helix</keyword>
<evidence type="ECO:0000256" key="4">
    <source>
        <dbReference type="ARBA" id="ARBA00023136"/>
    </source>
</evidence>
<comment type="subcellular location">
    <subcellularLocation>
        <location evidence="1">Membrane</location>
    </subcellularLocation>
</comment>
<dbReference type="SUPFAM" id="SSF161084">
    <property type="entry name" value="MAPEG domain-like"/>
    <property type="match status" value="1"/>
</dbReference>
<evidence type="ECO:0000256" key="1">
    <source>
        <dbReference type="ARBA" id="ARBA00004370"/>
    </source>
</evidence>
<dbReference type="InterPro" id="IPR001129">
    <property type="entry name" value="Membr-assoc_MAPEG"/>
</dbReference>
<evidence type="ECO:0000313" key="7">
    <source>
        <dbReference type="Proteomes" id="UP000320359"/>
    </source>
</evidence>
<keyword evidence="7" id="KW-1185">Reference proteome</keyword>
<comment type="caution">
    <text evidence="6">The sequence shown here is derived from an EMBL/GenBank/DDBJ whole genome shotgun (WGS) entry which is preliminary data.</text>
</comment>
<gene>
    <name evidence="6" type="ORF">FM042_08855</name>
</gene>
<dbReference type="AlphaFoldDB" id="A0A552WZV6"/>
<evidence type="ECO:0000256" key="2">
    <source>
        <dbReference type="ARBA" id="ARBA00022692"/>
    </source>
</evidence>
<organism evidence="6 7">
    <name type="scientific">Aliidiomarina halalkaliphila</name>
    <dbReference type="NCBI Taxonomy" id="2593535"/>
    <lineage>
        <taxon>Bacteria</taxon>
        <taxon>Pseudomonadati</taxon>
        <taxon>Pseudomonadota</taxon>
        <taxon>Gammaproteobacteria</taxon>
        <taxon>Alteromonadales</taxon>
        <taxon>Idiomarinaceae</taxon>
        <taxon>Aliidiomarina</taxon>
    </lineage>
</organism>
<dbReference type="Proteomes" id="UP000320359">
    <property type="component" value="Unassembled WGS sequence"/>
</dbReference>
<feature type="transmembrane region" description="Helical" evidence="5">
    <location>
        <begin position="15"/>
        <end position="35"/>
    </location>
</feature>
<keyword evidence="4 5" id="KW-0472">Membrane</keyword>
<dbReference type="RefSeq" id="WP_143236076.1">
    <property type="nucleotide sequence ID" value="NZ_VJWL01000003.1"/>
</dbReference>
<feature type="transmembrane region" description="Helical" evidence="5">
    <location>
        <begin position="123"/>
        <end position="144"/>
    </location>
</feature>
<dbReference type="EMBL" id="VJWL01000003">
    <property type="protein sequence ID" value="TRW48284.1"/>
    <property type="molecule type" value="Genomic_DNA"/>
</dbReference>
<name>A0A552WZV6_9GAMM</name>
<evidence type="ECO:0000256" key="5">
    <source>
        <dbReference type="SAM" id="Phobius"/>
    </source>
</evidence>
<proteinExistence type="predicted"/>
<feature type="transmembrane region" description="Helical" evidence="5">
    <location>
        <begin position="90"/>
        <end position="111"/>
    </location>
</feature>
<dbReference type="GO" id="GO:0016020">
    <property type="term" value="C:membrane"/>
    <property type="evidence" value="ECO:0007669"/>
    <property type="project" value="UniProtKB-SubCell"/>
</dbReference>